<protein>
    <submittedName>
        <fullName evidence="2">Uncharacterized protein</fullName>
    </submittedName>
</protein>
<reference evidence="2" key="1">
    <citation type="journal article" date="2020" name="Nature">
        <title>Giant virus diversity and host interactions through global metagenomics.</title>
        <authorList>
            <person name="Schulz F."/>
            <person name="Roux S."/>
            <person name="Paez-Espino D."/>
            <person name="Jungbluth S."/>
            <person name="Walsh D.A."/>
            <person name="Denef V.J."/>
            <person name="McMahon K.D."/>
            <person name="Konstantinidis K.T."/>
            <person name="Eloe-Fadrosh E.A."/>
            <person name="Kyrpides N.C."/>
            <person name="Woyke T."/>
        </authorList>
    </citation>
    <scope>NUCLEOTIDE SEQUENCE</scope>
    <source>
        <strain evidence="2">GVMAG-M-3300023174-75</strain>
    </source>
</reference>
<proteinExistence type="predicted"/>
<organism evidence="2">
    <name type="scientific">viral metagenome</name>
    <dbReference type="NCBI Taxonomy" id="1070528"/>
    <lineage>
        <taxon>unclassified sequences</taxon>
        <taxon>metagenomes</taxon>
        <taxon>organismal metagenomes</taxon>
    </lineage>
</organism>
<evidence type="ECO:0000256" key="1">
    <source>
        <dbReference type="SAM" id="MobiDB-lite"/>
    </source>
</evidence>
<dbReference type="EMBL" id="MN739684">
    <property type="protein sequence ID" value="QHT20989.1"/>
    <property type="molecule type" value="Genomic_DNA"/>
</dbReference>
<sequence length="69" mass="7669">MQPKQIAVPVNPILSANSSRAIKMMGQQNNNSAHRKAEGNKEDTKSNKRRIKTQIGTIAPLKLILYIVN</sequence>
<feature type="region of interest" description="Disordered" evidence="1">
    <location>
        <begin position="27"/>
        <end position="49"/>
    </location>
</feature>
<feature type="compositionally biased region" description="Basic and acidic residues" evidence="1">
    <location>
        <begin position="35"/>
        <end position="46"/>
    </location>
</feature>
<name>A0A6C0DY58_9ZZZZ</name>
<accession>A0A6C0DY58</accession>
<dbReference type="AlphaFoldDB" id="A0A6C0DY58"/>
<evidence type="ECO:0000313" key="2">
    <source>
        <dbReference type="EMBL" id="QHT20989.1"/>
    </source>
</evidence>